<keyword evidence="1" id="KW-0560">Oxidoreductase</keyword>
<keyword evidence="2" id="KW-1185">Reference proteome</keyword>
<evidence type="ECO:0000313" key="1">
    <source>
        <dbReference type="EMBL" id="MFC3659096.1"/>
    </source>
</evidence>
<protein>
    <submittedName>
        <fullName evidence="1">Quinol monooxygenase</fullName>
        <ecNumber evidence="1">1.-.-.-</ecNumber>
    </submittedName>
</protein>
<gene>
    <name evidence="1" type="ORF">ACFOM9_03255</name>
</gene>
<comment type="caution">
    <text evidence="1">The sequence shown here is derived from an EMBL/GenBank/DDBJ whole genome shotgun (WGS) entry which is preliminary data.</text>
</comment>
<dbReference type="RefSeq" id="WP_386706128.1">
    <property type="nucleotide sequence ID" value="NZ_JBHRYF010000001.1"/>
</dbReference>
<dbReference type="EMBL" id="JBHRYF010000001">
    <property type="protein sequence ID" value="MFC3659096.1"/>
    <property type="molecule type" value="Genomic_DNA"/>
</dbReference>
<dbReference type="GO" id="GO:0004497">
    <property type="term" value="F:monooxygenase activity"/>
    <property type="evidence" value="ECO:0007669"/>
    <property type="project" value="UniProtKB-KW"/>
</dbReference>
<dbReference type="InterPro" id="IPR011008">
    <property type="entry name" value="Dimeric_a/b-barrel"/>
</dbReference>
<keyword evidence="1" id="KW-0503">Monooxygenase</keyword>
<organism evidence="1 2">
    <name type="scientific">Luteimonas notoginsengisoli</name>
    <dbReference type="NCBI Taxonomy" id="1578200"/>
    <lineage>
        <taxon>Bacteria</taxon>
        <taxon>Pseudomonadati</taxon>
        <taxon>Pseudomonadota</taxon>
        <taxon>Gammaproteobacteria</taxon>
        <taxon>Lysobacterales</taxon>
        <taxon>Lysobacteraceae</taxon>
        <taxon>Luteimonas</taxon>
    </lineage>
</organism>
<dbReference type="SUPFAM" id="SSF54909">
    <property type="entry name" value="Dimeric alpha+beta barrel"/>
    <property type="match status" value="1"/>
</dbReference>
<dbReference type="Proteomes" id="UP001595724">
    <property type="component" value="Unassembled WGS sequence"/>
</dbReference>
<evidence type="ECO:0000313" key="2">
    <source>
        <dbReference type="Proteomes" id="UP001595724"/>
    </source>
</evidence>
<reference evidence="2" key="1">
    <citation type="journal article" date="2019" name="Int. J. Syst. Evol. Microbiol.">
        <title>The Global Catalogue of Microorganisms (GCM) 10K type strain sequencing project: providing services to taxonomists for standard genome sequencing and annotation.</title>
        <authorList>
            <consortium name="The Broad Institute Genomics Platform"/>
            <consortium name="The Broad Institute Genome Sequencing Center for Infectious Disease"/>
            <person name="Wu L."/>
            <person name="Ma J."/>
        </authorList>
    </citation>
    <scope>NUCLEOTIDE SEQUENCE [LARGE SCALE GENOMIC DNA]</scope>
    <source>
        <strain evidence="2">KCTC 42211</strain>
    </source>
</reference>
<dbReference type="EC" id="1.-.-.-" evidence="1"/>
<proteinExistence type="predicted"/>
<dbReference type="Gene3D" id="3.30.70.100">
    <property type="match status" value="1"/>
</dbReference>
<name>A0ABV7UQP8_9GAMM</name>
<accession>A0ABV7UQP8</accession>
<sequence length="97" mass="10371">MARLAILVNIEAKSGKEAEVEALLRDALPLARGEAGTRDWQAFKSGPSTFGIFGTFDDEFGRRACLEGQVLDALVARTEALLARPPQVTTVDLLVAG</sequence>